<dbReference type="Gene3D" id="1.10.443.10">
    <property type="entry name" value="Intergrase catalytic core"/>
    <property type="match status" value="1"/>
</dbReference>
<dbReference type="InterPro" id="IPR050090">
    <property type="entry name" value="Tyrosine_recombinase_XerCD"/>
</dbReference>
<keyword evidence="2" id="KW-0229">DNA integration</keyword>
<dbReference type="GO" id="GO:0006310">
    <property type="term" value="P:DNA recombination"/>
    <property type="evidence" value="ECO:0007669"/>
    <property type="project" value="UniProtKB-KW"/>
</dbReference>
<protein>
    <submittedName>
        <fullName evidence="6">Integrase</fullName>
    </submittedName>
</protein>
<evidence type="ECO:0000256" key="2">
    <source>
        <dbReference type="ARBA" id="ARBA00022908"/>
    </source>
</evidence>
<dbReference type="InterPro" id="IPR022169">
    <property type="entry name" value="DUF3701"/>
</dbReference>
<dbReference type="EMBL" id="JACIFZ010000017">
    <property type="protein sequence ID" value="MBB4225952.1"/>
    <property type="molecule type" value="Genomic_DNA"/>
</dbReference>
<reference evidence="6 7" key="1">
    <citation type="submission" date="2020-08" db="EMBL/GenBank/DDBJ databases">
        <title>Genomic Encyclopedia of Type Strains, Phase IV (KMG-V): Genome sequencing to study the core and pangenomes of soil and plant-associated prokaryotes.</title>
        <authorList>
            <person name="Whitman W."/>
        </authorList>
    </citation>
    <scope>NUCLEOTIDE SEQUENCE [LARGE SCALE GENOMIC DNA]</scope>
    <source>
        <strain evidence="6 7">34/80</strain>
    </source>
</reference>
<organism evidence="6 7">
    <name type="scientific">Variovorax guangxiensis</name>
    <dbReference type="NCBI Taxonomy" id="1775474"/>
    <lineage>
        <taxon>Bacteria</taxon>
        <taxon>Pseudomonadati</taxon>
        <taxon>Pseudomonadota</taxon>
        <taxon>Betaproteobacteria</taxon>
        <taxon>Burkholderiales</taxon>
        <taxon>Comamonadaceae</taxon>
        <taxon>Variovorax</taxon>
    </lineage>
</organism>
<dbReference type="Pfam" id="PF12482">
    <property type="entry name" value="DUF3701"/>
    <property type="match status" value="1"/>
</dbReference>
<sequence>MKKIPPRKLHRGHFAFMRALAQGVDERASWERYLRLEGEHVDLRTVRRTIAWIRDAFAAAARRERKPGTARLILLDPERFTATPALPSLAEFAQAQGLEDFSEAEQIEAYEAAFAQGGGASGRGRGQPSRRTRVIERQLEALHWLERLVAQDPRPADSVAAWLHPALAERLERAGLPTLATLVAHVNRRGARWWVQVPGVGQRKAGRILDWLHANEQVLGLHVSAHATVPRAQLASSALHAVVPAATALLPYEKFVLPAELDGRAGSCRAPREVCRLAASDDHAAVGAWLAAKGSADAPRASMSSTQRSYRKEAERLLLWAVLERGKALSSLTREDARAYQAFLENPPAQWCGARHHQRWSPMWRPLEGALTPVALRQSLIILRSLFAFLVQQGYVVGNPFAQSALPPDAQGRLGAQRMLSFAQWDHLDGLLRSHVDTEPGRRLRRGMRWLYATGLRLAEITGVRCEDLQPGPSPVADGRGDSDWLLSVTGKRGERRQVPVPVELIDELGQELARHGFDRQVDAPGNRGVPLLARFGTGAEHPVAWSPSGLYQAIKAFLARAALGLEAAEAAQLRKASTHWLRHSHGAHALRGREGRAPVPLAVVQNNLGHASPATTAMYLSKS</sequence>
<evidence type="ECO:0000256" key="1">
    <source>
        <dbReference type="ARBA" id="ARBA00004496"/>
    </source>
</evidence>
<name>A0A840FYW5_9BURK</name>
<dbReference type="InterPro" id="IPR011010">
    <property type="entry name" value="DNA_brk_join_enz"/>
</dbReference>
<dbReference type="Gene3D" id="1.10.150.130">
    <property type="match status" value="1"/>
</dbReference>
<dbReference type="InterPro" id="IPR002104">
    <property type="entry name" value="Integrase_catalytic"/>
</dbReference>
<dbReference type="RefSeq" id="WP_184642651.1">
    <property type="nucleotide sequence ID" value="NZ_JACIFZ010000017.1"/>
</dbReference>
<dbReference type="PANTHER" id="PTHR30349:SF77">
    <property type="entry name" value="TYROSINE RECOMBINASE XERC"/>
    <property type="match status" value="1"/>
</dbReference>
<evidence type="ECO:0000313" key="7">
    <source>
        <dbReference type="Proteomes" id="UP000524450"/>
    </source>
</evidence>
<evidence type="ECO:0000313" key="6">
    <source>
        <dbReference type="EMBL" id="MBB4225952.1"/>
    </source>
</evidence>
<evidence type="ECO:0000259" key="5">
    <source>
        <dbReference type="PROSITE" id="PS51898"/>
    </source>
</evidence>
<dbReference type="InterPro" id="IPR010998">
    <property type="entry name" value="Integrase_recombinase_N"/>
</dbReference>
<dbReference type="GO" id="GO:0005737">
    <property type="term" value="C:cytoplasm"/>
    <property type="evidence" value="ECO:0007669"/>
    <property type="project" value="UniProtKB-SubCell"/>
</dbReference>
<dbReference type="PROSITE" id="PS51898">
    <property type="entry name" value="TYR_RECOMBINASE"/>
    <property type="match status" value="1"/>
</dbReference>
<dbReference type="AlphaFoldDB" id="A0A840FYW5"/>
<dbReference type="SUPFAM" id="SSF56349">
    <property type="entry name" value="DNA breaking-rejoining enzymes"/>
    <property type="match status" value="1"/>
</dbReference>
<dbReference type="Proteomes" id="UP000524450">
    <property type="component" value="Unassembled WGS sequence"/>
</dbReference>
<dbReference type="GO" id="GO:0003677">
    <property type="term" value="F:DNA binding"/>
    <property type="evidence" value="ECO:0007669"/>
    <property type="project" value="UniProtKB-KW"/>
</dbReference>
<evidence type="ECO:0000256" key="4">
    <source>
        <dbReference type="ARBA" id="ARBA00023172"/>
    </source>
</evidence>
<dbReference type="PANTHER" id="PTHR30349">
    <property type="entry name" value="PHAGE INTEGRASE-RELATED"/>
    <property type="match status" value="1"/>
</dbReference>
<accession>A0A840FYW5</accession>
<keyword evidence="4" id="KW-0233">DNA recombination</keyword>
<evidence type="ECO:0000256" key="3">
    <source>
        <dbReference type="ARBA" id="ARBA00023125"/>
    </source>
</evidence>
<dbReference type="CDD" id="cd00397">
    <property type="entry name" value="DNA_BRE_C"/>
    <property type="match status" value="1"/>
</dbReference>
<dbReference type="InterPro" id="IPR013762">
    <property type="entry name" value="Integrase-like_cat_sf"/>
</dbReference>
<dbReference type="Pfam" id="PF00589">
    <property type="entry name" value="Phage_integrase"/>
    <property type="match status" value="1"/>
</dbReference>
<proteinExistence type="predicted"/>
<keyword evidence="3" id="KW-0238">DNA-binding</keyword>
<dbReference type="GO" id="GO:0015074">
    <property type="term" value="P:DNA integration"/>
    <property type="evidence" value="ECO:0007669"/>
    <property type="project" value="UniProtKB-KW"/>
</dbReference>
<comment type="caution">
    <text evidence="6">The sequence shown here is derived from an EMBL/GenBank/DDBJ whole genome shotgun (WGS) entry which is preliminary data.</text>
</comment>
<feature type="domain" description="Tyr recombinase" evidence="5">
    <location>
        <begin position="415"/>
        <end position="624"/>
    </location>
</feature>
<gene>
    <name evidence="6" type="ORF">GGD71_006765</name>
</gene>
<comment type="subcellular location">
    <subcellularLocation>
        <location evidence="1">Cytoplasm</location>
    </subcellularLocation>
</comment>